<evidence type="ECO:0000256" key="3">
    <source>
        <dbReference type="ARBA" id="ARBA00022475"/>
    </source>
</evidence>
<feature type="transmembrane region" description="Helical" evidence="7">
    <location>
        <begin position="49"/>
        <end position="67"/>
    </location>
</feature>
<comment type="subcellular location">
    <subcellularLocation>
        <location evidence="1">Cell membrane</location>
        <topology evidence="1">Multi-pass membrane protein</topology>
    </subcellularLocation>
</comment>
<sequence length="138" mass="14106">MNHSAVSSSALVGRVLLAGLFLVSGFGKLVAPAATKAYIVSAGLPVPDLAYLLAVVVEVGFGLALVLGYRTRAVAAIMAVFTLATAFAFHAHFGDQNQMIHFLKNVAIAGGLLQVVALGAGAYSLDGLRGRATRPALA</sequence>
<evidence type="ECO:0000313" key="8">
    <source>
        <dbReference type="EMBL" id="MFC5526010.1"/>
    </source>
</evidence>
<protein>
    <submittedName>
        <fullName evidence="8">DoxX family protein</fullName>
    </submittedName>
</protein>
<dbReference type="Pfam" id="PF07681">
    <property type="entry name" value="DoxX"/>
    <property type="match status" value="1"/>
</dbReference>
<feature type="transmembrane region" description="Helical" evidence="7">
    <location>
        <begin position="74"/>
        <end position="93"/>
    </location>
</feature>
<accession>A0ABW0QMZ5</accession>
<dbReference type="RefSeq" id="WP_377319560.1">
    <property type="nucleotide sequence ID" value="NZ_JBHSNF010000002.1"/>
</dbReference>
<gene>
    <name evidence="8" type="ORF">ACFPPA_09670</name>
</gene>
<keyword evidence="6 7" id="KW-0472">Membrane</keyword>
<comment type="caution">
    <text evidence="8">The sequence shown here is derived from an EMBL/GenBank/DDBJ whole genome shotgun (WGS) entry which is preliminary data.</text>
</comment>
<evidence type="ECO:0000256" key="5">
    <source>
        <dbReference type="ARBA" id="ARBA00022989"/>
    </source>
</evidence>
<evidence type="ECO:0000256" key="2">
    <source>
        <dbReference type="ARBA" id="ARBA00006679"/>
    </source>
</evidence>
<dbReference type="EMBL" id="JBHSNF010000002">
    <property type="protein sequence ID" value="MFC5526010.1"/>
    <property type="molecule type" value="Genomic_DNA"/>
</dbReference>
<feature type="transmembrane region" description="Helical" evidence="7">
    <location>
        <begin position="105"/>
        <end position="125"/>
    </location>
</feature>
<keyword evidence="4 7" id="KW-0812">Transmembrane</keyword>
<keyword evidence="3" id="KW-1003">Cell membrane</keyword>
<dbReference type="Proteomes" id="UP001596114">
    <property type="component" value="Unassembled WGS sequence"/>
</dbReference>
<name>A0ABW0QMZ5_9GAMM</name>
<evidence type="ECO:0000256" key="7">
    <source>
        <dbReference type="SAM" id="Phobius"/>
    </source>
</evidence>
<dbReference type="InterPro" id="IPR032808">
    <property type="entry name" value="DoxX"/>
</dbReference>
<dbReference type="InterPro" id="IPR051907">
    <property type="entry name" value="DoxX-like_oxidoreductase"/>
</dbReference>
<keyword evidence="9" id="KW-1185">Reference proteome</keyword>
<reference evidence="9" key="1">
    <citation type="journal article" date="2019" name="Int. J. Syst. Evol. Microbiol.">
        <title>The Global Catalogue of Microorganisms (GCM) 10K type strain sequencing project: providing services to taxonomists for standard genome sequencing and annotation.</title>
        <authorList>
            <consortium name="The Broad Institute Genomics Platform"/>
            <consortium name="The Broad Institute Genome Sequencing Center for Infectious Disease"/>
            <person name="Wu L."/>
            <person name="Ma J."/>
        </authorList>
    </citation>
    <scope>NUCLEOTIDE SEQUENCE [LARGE SCALE GENOMIC DNA]</scope>
    <source>
        <strain evidence="9">CGMCC 1.16619</strain>
    </source>
</reference>
<evidence type="ECO:0000256" key="4">
    <source>
        <dbReference type="ARBA" id="ARBA00022692"/>
    </source>
</evidence>
<evidence type="ECO:0000256" key="6">
    <source>
        <dbReference type="ARBA" id="ARBA00023136"/>
    </source>
</evidence>
<proteinExistence type="inferred from homology"/>
<dbReference type="PANTHER" id="PTHR33452">
    <property type="entry name" value="OXIDOREDUCTASE CATD-RELATED"/>
    <property type="match status" value="1"/>
</dbReference>
<comment type="similarity">
    <text evidence="2">Belongs to the DoxX family.</text>
</comment>
<evidence type="ECO:0000256" key="1">
    <source>
        <dbReference type="ARBA" id="ARBA00004651"/>
    </source>
</evidence>
<dbReference type="PANTHER" id="PTHR33452:SF1">
    <property type="entry name" value="INNER MEMBRANE PROTEIN YPHA-RELATED"/>
    <property type="match status" value="1"/>
</dbReference>
<organism evidence="8 9">
    <name type="scientific">Rhodanobacter ginsengisoli</name>
    <dbReference type="NCBI Taxonomy" id="418646"/>
    <lineage>
        <taxon>Bacteria</taxon>
        <taxon>Pseudomonadati</taxon>
        <taxon>Pseudomonadota</taxon>
        <taxon>Gammaproteobacteria</taxon>
        <taxon>Lysobacterales</taxon>
        <taxon>Rhodanobacteraceae</taxon>
        <taxon>Rhodanobacter</taxon>
    </lineage>
</organism>
<keyword evidence="5 7" id="KW-1133">Transmembrane helix</keyword>
<evidence type="ECO:0000313" key="9">
    <source>
        <dbReference type="Proteomes" id="UP001596114"/>
    </source>
</evidence>